<organism evidence="1 2">
    <name type="scientific">Speluncibacter jeojiensis</name>
    <dbReference type="NCBI Taxonomy" id="2710754"/>
    <lineage>
        <taxon>Bacteria</taxon>
        <taxon>Bacillati</taxon>
        <taxon>Actinomycetota</taxon>
        <taxon>Actinomycetes</taxon>
        <taxon>Mycobacteriales</taxon>
        <taxon>Speluncibacteraceae</taxon>
        <taxon>Speluncibacter</taxon>
    </lineage>
</organism>
<accession>A0A9X4M4S8</accession>
<evidence type="ECO:0000313" key="1">
    <source>
        <dbReference type="EMBL" id="MDG3015213.1"/>
    </source>
</evidence>
<protein>
    <submittedName>
        <fullName evidence="1">Uncharacterized protein</fullName>
    </submittedName>
</protein>
<name>A0A9X4M4S8_9ACTN</name>
<keyword evidence="2" id="KW-1185">Reference proteome</keyword>
<reference evidence="1" key="1">
    <citation type="submission" date="2022-08" db="EMBL/GenBank/DDBJ databases">
        <title>Genome analysis of Corynebacteriales strain.</title>
        <authorList>
            <person name="Lee S.D."/>
        </authorList>
    </citation>
    <scope>NUCLEOTIDE SEQUENCE</scope>
    <source>
        <strain evidence="1">D3-21</strain>
    </source>
</reference>
<sequence length="110" mass="12040">MVDAHSSGVHTLACAVIRGEFDDTAVDARVFARIRDGDIDVWIEQIEATGLFTELEIHYLRAQWSDSPELLVAALIGDLDEVRIGHSATALWGRSPAGRPDEEWPTAVNG</sequence>
<gene>
    <name evidence="1" type="ORF">NVS88_11690</name>
</gene>
<comment type="caution">
    <text evidence="1">The sequence shown here is derived from an EMBL/GenBank/DDBJ whole genome shotgun (WGS) entry which is preliminary data.</text>
</comment>
<dbReference type="AlphaFoldDB" id="A0A9X4M4S8"/>
<dbReference type="RefSeq" id="WP_277835676.1">
    <property type="nucleotide sequence ID" value="NZ_JAAIVF010000008.1"/>
</dbReference>
<evidence type="ECO:0000313" key="2">
    <source>
        <dbReference type="Proteomes" id="UP001152755"/>
    </source>
</evidence>
<dbReference type="EMBL" id="JANRHA010000007">
    <property type="protein sequence ID" value="MDG3015213.1"/>
    <property type="molecule type" value="Genomic_DNA"/>
</dbReference>
<proteinExistence type="predicted"/>
<dbReference type="Proteomes" id="UP001152755">
    <property type="component" value="Unassembled WGS sequence"/>
</dbReference>